<dbReference type="AlphaFoldDB" id="A0A419SHL4"/>
<keyword evidence="5" id="KW-1185">Reference proteome</keyword>
<dbReference type="PROSITE" id="PS51257">
    <property type="entry name" value="PROKAR_LIPOPROTEIN"/>
    <property type="match status" value="1"/>
</dbReference>
<dbReference type="PANTHER" id="PTHR30535">
    <property type="entry name" value="VITAMIN B12-BINDING PROTEIN"/>
    <property type="match status" value="1"/>
</dbReference>
<keyword evidence="2" id="KW-0732">Signal</keyword>
<dbReference type="PANTHER" id="PTHR30535:SF34">
    <property type="entry name" value="MOLYBDATE-BINDING PROTEIN MOLA"/>
    <property type="match status" value="1"/>
</dbReference>
<feature type="chain" id="PRO_5038881147" description="Fe/B12 periplasmic-binding domain-containing protein" evidence="2">
    <location>
        <begin position="26"/>
        <end position="317"/>
    </location>
</feature>
<feature type="domain" description="Fe/B12 periplasmic-binding" evidence="3">
    <location>
        <begin position="54"/>
        <end position="313"/>
    </location>
</feature>
<comment type="similarity">
    <text evidence="1">Belongs to the bacterial solute-binding protein 8 family.</text>
</comment>
<reference evidence="4 5" key="1">
    <citation type="submission" date="2016-08" db="EMBL/GenBank/DDBJ databases">
        <title>Novel Firmicute Genomes.</title>
        <authorList>
            <person name="Poppleton D.I."/>
            <person name="Gribaldo S."/>
        </authorList>
    </citation>
    <scope>NUCLEOTIDE SEQUENCE [LARGE SCALE GENOMIC DNA]</scope>
    <source>
        <strain evidence="4 5">RAOx-1</strain>
    </source>
</reference>
<dbReference type="InterPro" id="IPR050902">
    <property type="entry name" value="ABC_Transporter_SBP"/>
</dbReference>
<comment type="caution">
    <text evidence="4">The sequence shown here is derived from an EMBL/GenBank/DDBJ whole genome shotgun (WGS) entry which is preliminary data.</text>
</comment>
<dbReference type="Gene3D" id="3.40.50.1980">
    <property type="entry name" value="Nitrogenase molybdenum iron protein domain"/>
    <property type="match status" value="2"/>
</dbReference>
<protein>
    <recommendedName>
        <fullName evidence="3">Fe/B12 periplasmic-binding domain-containing protein</fullName>
    </recommendedName>
</protein>
<dbReference type="GO" id="GO:0071281">
    <property type="term" value="P:cellular response to iron ion"/>
    <property type="evidence" value="ECO:0007669"/>
    <property type="project" value="TreeGrafter"/>
</dbReference>
<gene>
    <name evidence="4" type="ORF">BEP19_11850</name>
</gene>
<organism evidence="4 5">
    <name type="scientific">Ammoniphilus oxalaticus</name>
    <dbReference type="NCBI Taxonomy" id="66863"/>
    <lineage>
        <taxon>Bacteria</taxon>
        <taxon>Bacillati</taxon>
        <taxon>Bacillota</taxon>
        <taxon>Bacilli</taxon>
        <taxon>Bacillales</taxon>
        <taxon>Paenibacillaceae</taxon>
        <taxon>Aneurinibacillus group</taxon>
        <taxon>Ammoniphilus</taxon>
    </lineage>
</organism>
<evidence type="ECO:0000313" key="5">
    <source>
        <dbReference type="Proteomes" id="UP000284219"/>
    </source>
</evidence>
<dbReference type="PROSITE" id="PS50983">
    <property type="entry name" value="FE_B12_PBP"/>
    <property type="match status" value="1"/>
</dbReference>
<dbReference type="EMBL" id="MCHY01000009">
    <property type="protein sequence ID" value="RKD23225.1"/>
    <property type="molecule type" value="Genomic_DNA"/>
</dbReference>
<dbReference type="Proteomes" id="UP000284219">
    <property type="component" value="Unassembled WGS sequence"/>
</dbReference>
<accession>A0A419SHL4</accession>
<evidence type="ECO:0000256" key="2">
    <source>
        <dbReference type="SAM" id="SignalP"/>
    </source>
</evidence>
<name>A0A419SHL4_9BACL</name>
<dbReference type="Pfam" id="PF01497">
    <property type="entry name" value="Peripla_BP_2"/>
    <property type="match status" value="1"/>
</dbReference>
<sequence length="317" mass="35067">MKTKMIMLCWLFAIIISGCSSQTVSTEVKTDQNGGVMITDHAERTVKFNEPPERIVSLAQGDLEIVYQLGGNIVGRPTARIQPLKELAEVEQVGTAHDVDFEKVVSLKPDLVIGHADLNRKDISTAESLGLKLFLTNGNQFEQIVEMIDQYGTILERKNEASRLIANIQQKREAIEADPLPREIKALIVYGTTESFMAALPSSLSGNLLDIAGGQNIADGLPKVEHYPDYAQLSMEHVIAKDPDVIYFITHGEPEAVKEKFEQELRANPAWRGVKAFKNDQFIFLPFELFGSSPGPKVGESLTFLKESLDQVAVKGE</sequence>
<evidence type="ECO:0000313" key="4">
    <source>
        <dbReference type="EMBL" id="RKD23225.1"/>
    </source>
</evidence>
<dbReference type="SUPFAM" id="SSF53807">
    <property type="entry name" value="Helical backbone' metal receptor"/>
    <property type="match status" value="1"/>
</dbReference>
<dbReference type="InterPro" id="IPR002491">
    <property type="entry name" value="ABC_transptr_periplasmic_BD"/>
</dbReference>
<evidence type="ECO:0000259" key="3">
    <source>
        <dbReference type="PROSITE" id="PS50983"/>
    </source>
</evidence>
<proteinExistence type="inferred from homology"/>
<dbReference type="RefSeq" id="WP_170145371.1">
    <property type="nucleotide sequence ID" value="NZ_MCHY01000009.1"/>
</dbReference>
<evidence type="ECO:0000256" key="1">
    <source>
        <dbReference type="ARBA" id="ARBA00008814"/>
    </source>
</evidence>
<feature type="signal peptide" evidence="2">
    <location>
        <begin position="1"/>
        <end position="25"/>
    </location>
</feature>